<evidence type="ECO:0000259" key="10">
    <source>
        <dbReference type="Pfam" id="PF08541"/>
    </source>
</evidence>
<evidence type="ECO:0000256" key="2">
    <source>
        <dbReference type="ARBA" id="ARBA00008642"/>
    </source>
</evidence>
<dbReference type="Pfam" id="PF08541">
    <property type="entry name" value="ACP_syn_III_C"/>
    <property type="match status" value="1"/>
</dbReference>
<keyword evidence="6" id="KW-0276">Fatty acid metabolism</keyword>
<evidence type="ECO:0000313" key="12">
    <source>
        <dbReference type="EMBL" id="GHE94014.1"/>
    </source>
</evidence>
<dbReference type="Gene3D" id="3.40.47.10">
    <property type="match status" value="1"/>
</dbReference>
<comment type="caution">
    <text evidence="12">The sequence shown here is derived from an EMBL/GenBank/DDBJ whole genome shotgun (WGS) entry which is preliminary data.</text>
</comment>
<dbReference type="InterPro" id="IPR004655">
    <property type="entry name" value="FabH"/>
</dbReference>
<keyword evidence="9" id="KW-0012">Acyltransferase</keyword>
<dbReference type="GO" id="GO:0044550">
    <property type="term" value="P:secondary metabolite biosynthetic process"/>
    <property type="evidence" value="ECO:0007669"/>
    <property type="project" value="TreeGrafter"/>
</dbReference>
<keyword evidence="8" id="KW-0275">Fatty acid biosynthesis</keyword>
<dbReference type="InterPro" id="IPR013751">
    <property type="entry name" value="ACP_syn_III_N"/>
</dbReference>
<dbReference type="PANTHER" id="PTHR34069">
    <property type="entry name" value="3-OXOACYL-[ACYL-CARRIER-PROTEIN] SYNTHASE 3"/>
    <property type="match status" value="1"/>
</dbReference>
<evidence type="ECO:0000256" key="4">
    <source>
        <dbReference type="ARBA" id="ARBA00022516"/>
    </source>
</evidence>
<evidence type="ECO:0000256" key="7">
    <source>
        <dbReference type="ARBA" id="ARBA00023098"/>
    </source>
</evidence>
<reference evidence="12" key="1">
    <citation type="journal article" date="2014" name="Int. J. Syst. Evol. Microbiol.">
        <title>Complete genome sequence of Corynebacterium casei LMG S-19264T (=DSM 44701T), isolated from a smear-ripened cheese.</title>
        <authorList>
            <consortium name="US DOE Joint Genome Institute (JGI-PGF)"/>
            <person name="Walter F."/>
            <person name="Albersmeier A."/>
            <person name="Kalinowski J."/>
            <person name="Ruckert C."/>
        </authorList>
    </citation>
    <scope>NUCLEOTIDE SEQUENCE</scope>
    <source>
        <strain evidence="12">JCM 4477</strain>
    </source>
</reference>
<evidence type="ECO:0000256" key="5">
    <source>
        <dbReference type="ARBA" id="ARBA00022679"/>
    </source>
</evidence>
<organism evidence="12 13">
    <name type="scientific">Streptomyces fumanus</name>
    <dbReference type="NCBI Taxonomy" id="67302"/>
    <lineage>
        <taxon>Bacteria</taxon>
        <taxon>Bacillati</taxon>
        <taxon>Actinomycetota</taxon>
        <taxon>Actinomycetes</taxon>
        <taxon>Kitasatosporales</taxon>
        <taxon>Streptomycetaceae</taxon>
        <taxon>Streptomyces</taxon>
    </lineage>
</organism>
<dbReference type="GO" id="GO:0006633">
    <property type="term" value="P:fatty acid biosynthetic process"/>
    <property type="evidence" value="ECO:0007669"/>
    <property type="project" value="UniProtKB-KW"/>
</dbReference>
<evidence type="ECO:0000256" key="9">
    <source>
        <dbReference type="ARBA" id="ARBA00023315"/>
    </source>
</evidence>
<dbReference type="Proteomes" id="UP000630718">
    <property type="component" value="Unassembled WGS sequence"/>
</dbReference>
<gene>
    <name evidence="12" type="primary">fabH5</name>
    <name evidence="12" type="ORF">GCM10018772_17340</name>
</gene>
<reference evidence="12" key="2">
    <citation type="submission" date="2020-09" db="EMBL/GenBank/DDBJ databases">
        <authorList>
            <person name="Sun Q."/>
            <person name="Ohkuma M."/>
        </authorList>
    </citation>
    <scope>NUCLEOTIDE SEQUENCE</scope>
    <source>
        <strain evidence="12">JCM 4477</strain>
    </source>
</reference>
<evidence type="ECO:0000256" key="1">
    <source>
        <dbReference type="ARBA" id="ARBA00005189"/>
    </source>
</evidence>
<keyword evidence="5" id="KW-0808">Transferase</keyword>
<feature type="domain" description="Beta-ketoacyl-[acyl-carrier-protein] synthase III N-terminal" evidence="11">
    <location>
        <begin position="109"/>
        <end position="189"/>
    </location>
</feature>
<dbReference type="InterPro" id="IPR013747">
    <property type="entry name" value="ACP_syn_III_C"/>
</dbReference>
<evidence type="ECO:0000256" key="8">
    <source>
        <dbReference type="ARBA" id="ARBA00023160"/>
    </source>
</evidence>
<dbReference type="CDD" id="cd00830">
    <property type="entry name" value="KAS_III"/>
    <property type="match status" value="1"/>
</dbReference>
<dbReference type="AlphaFoldDB" id="A0A919ABR4"/>
<protein>
    <submittedName>
        <fullName evidence="12">3-oxoacyl-[acyl-carrier-protein] synthase 3 protein 5</fullName>
    </submittedName>
</protein>
<dbReference type="RefSeq" id="WP_190203544.1">
    <property type="nucleotide sequence ID" value="NZ_BNBI01000003.1"/>
</dbReference>
<evidence type="ECO:0000313" key="13">
    <source>
        <dbReference type="Proteomes" id="UP000630718"/>
    </source>
</evidence>
<accession>A0A919ABR4</accession>
<dbReference type="GO" id="GO:0004315">
    <property type="term" value="F:3-oxoacyl-[acyl-carrier-protein] synthase activity"/>
    <property type="evidence" value="ECO:0007669"/>
    <property type="project" value="InterPro"/>
</dbReference>
<dbReference type="InterPro" id="IPR016039">
    <property type="entry name" value="Thiolase-like"/>
</dbReference>
<sequence length="327" mass="33767">MTIENQTAVLAGLGTCLPVREVDNAELVERLGASDAWIRDRTGIAARRIAPADLSLADLAVAAGGNALKSAGVAKADAVVVATSTPERLLPAVGPQIASTLGLGHAAAFDVSAGCCGFVYALTVSAGLIATGLAETVLVVAPEKFSTVVDPTDRTTAVLFGDGAGAAVLRSGRRDEPGALLAVDWGSDGTARDLIRVPDRRDGYLSMTGKRVYLKAIEHMTSSTLRVLDRCGWATSEVDTIVPHQANMRIIRAVAQRLSVPESRTLCTLERTGNTGAAAVPLALTRGQADGVVGAGDRMVLTTFGAGLAWASAALVWPEITAVESEL</sequence>
<comment type="pathway">
    <text evidence="1">Lipid metabolism.</text>
</comment>
<dbReference type="NCBIfam" id="NF006829">
    <property type="entry name" value="PRK09352.1"/>
    <property type="match status" value="1"/>
</dbReference>
<dbReference type="SUPFAM" id="SSF53901">
    <property type="entry name" value="Thiolase-like"/>
    <property type="match status" value="1"/>
</dbReference>
<dbReference type="PANTHER" id="PTHR34069:SF2">
    <property type="entry name" value="BETA-KETOACYL-[ACYL-CARRIER-PROTEIN] SYNTHASE III"/>
    <property type="match status" value="1"/>
</dbReference>
<keyword evidence="7" id="KW-0443">Lipid metabolism</keyword>
<dbReference type="EMBL" id="BNBI01000003">
    <property type="protein sequence ID" value="GHE94014.1"/>
    <property type="molecule type" value="Genomic_DNA"/>
</dbReference>
<keyword evidence="4" id="KW-0444">Lipid biosynthesis</keyword>
<evidence type="ECO:0000259" key="11">
    <source>
        <dbReference type="Pfam" id="PF08545"/>
    </source>
</evidence>
<evidence type="ECO:0000256" key="3">
    <source>
        <dbReference type="ARBA" id="ARBA00022490"/>
    </source>
</evidence>
<keyword evidence="3" id="KW-0963">Cytoplasm</keyword>
<dbReference type="NCBIfam" id="TIGR00747">
    <property type="entry name" value="fabH"/>
    <property type="match status" value="1"/>
</dbReference>
<evidence type="ECO:0000256" key="6">
    <source>
        <dbReference type="ARBA" id="ARBA00022832"/>
    </source>
</evidence>
<proteinExistence type="inferred from homology"/>
<name>A0A919ABR4_9ACTN</name>
<feature type="domain" description="Beta-ketoacyl-[acyl-carrier-protein] synthase III C-terminal" evidence="10">
    <location>
        <begin position="228"/>
        <end position="317"/>
    </location>
</feature>
<keyword evidence="13" id="KW-1185">Reference proteome</keyword>
<comment type="similarity">
    <text evidence="2">Belongs to the thiolase-like superfamily. FabH family.</text>
</comment>
<dbReference type="Pfam" id="PF08545">
    <property type="entry name" value="ACP_syn_III"/>
    <property type="match status" value="1"/>
</dbReference>